<dbReference type="PANTHER" id="PTHR10380">
    <property type="entry name" value="CUTICLE PROTEIN"/>
    <property type="match status" value="1"/>
</dbReference>
<dbReference type="GO" id="GO:0062129">
    <property type="term" value="C:chitin-based extracellular matrix"/>
    <property type="evidence" value="ECO:0007669"/>
    <property type="project" value="TreeGrafter"/>
</dbReference>
<sequence length="151" mass="16404">MKIALIVLALAAAACARPQLQQQPTPKPIAIIKLSNDVQPDGSFQWDRRYETENGIKADARGALNNAGTPSAAGPEGPAVAVQGGFSFVADDGQTYSLQYVADENGYQPQGAHLPVPPPIPEAIQRSIEFNAKYYKGEDEQQQQPQQQRRF</sequence>
<evidence type="ECO:0000256" key="1">
    <source>
        <dbReference type="ARBA" id="ARBA00022460"/>
    </source>
</evidence>
<evidence type="ECO:0000256" key="2">
    <source>
        <dbReference type="PROSITE-ProRule" id="PRU00497"/>
    </source>
</evidence>
<dbReference type="PROSITE" id="PS51257">
    <property type="entry name" value="PROKAR_LIPOPROTEIN"/>
    <property type="match status" value="1"/>
</dbReference>
<dbReference type="PROSITE" id="PS00233">
    <property type="entry name" value="CHIT_BIND_RR_1"/>
    <property type="match status" value="1"/>
</dbReference>
<protein>
    <submittedName>
        <fullName evidence="4">Uncharacterized protein</fullName>
    </submittedName>
</protein>
<dbReference type="InterPro" id="IPR000618">
    <property type="entry name" value="Insect_cuticle"/>
</dbReference>
<dbReference type="InterPro" id="IPR031311">
    <property type="entry name" value="CHIT_BIND_RR_consensus"/>
</dbReference>
<comment type="caution">
    <text evidence="4">The sequence shown here is derived from an EMBL/GenBank/DDBJ whole genome shotgun (WGS) entry which is preliminary data.</text>
</comment>
<name>A0AAV7XVX8_9NEOP</name>
<accession>A0AAV7XVX8</accession>
<reference evidence="4" key="1">
    <citation type="submission" date="2022-12" db="EMBL/GenBank/DDBJ databases">
        <title>Chromosome-level genome assembly of the bean flower thrips Megalurothrips usitatus.</title>
        <authorList>
            <person name="Ma L."/>
            <person name="Liu Q."/>
            <person name="Li H."/>
            <person name="Cai W."/>
        </authorList>
    </citation>
    <scope>NUCLEOTIDE SEQUENCE</scope>
    <source>
        <strain evidence="4">Cailab_2022a</strain>
    </source>
</reference>
<dbReference type="PANTHER" id="PTHR10380:SF241">
    <property type="entry name" value="CUTICULAR PROTEIN 47EG-RELATED"/>
    <property type="match status" value="1"/>
</dbReference>
<evidence type="ECO:0000313" key="5">
    <source>
        <dbReference type="Proteomes" id="UP001075354"/>
    </source>
</evidence>
<dbReference type="Pfam" id="PF00379">
    <property type="entry name" value="Chitin_bind_4"/>
    <property type="match status" value="1"/>
</dbReference>
<dbReference type="EMBL" id="JAPTSV010000003">
    <property type="protein sequence ID" value="KAJ1529131.1"/>
    <property type="molecule type" value="Genomic_DNA"/>
</dbReference>
<feature type="signal peptide" evidence="3">
    <location>
        <begin position="1"/>
        <end position="16"/>
    </location>
</feature>
<dbReference type="GO" id="GO:0008010">
    <property type="term" value="F:structural constituent of chitin-based larval cuticle"/>
    <property type="evidence" value="ECO:0007669"/>
    <property type="project" value="TreeGrafter"/>
</dbReference>
<proteinExistence type="predicted"/>
<dbReference type="Proteomes" id="UP001075354">
    <property type="component" value="Chromosome 3"/>
</dbReference>
<dbReference type="AlphaFoldDB" id="A0AAV7XVX8"/>
<organism evidence="4 5">
    <name type="scientific">Megalurothrips usitatus</name>
    <name type="common">bean blossom thrips</name>
    <dbReference type="NCBI Taxonomy" id="439358"/>
    <lineage>
        <taxon>Eukaryota</taxon>
        <taxon>Metazoa</taxon>
        <taxon>Ecdysozoa</taxon>
        <taxon>Arthropoda</taxon>
        <taxon>Hexapoda</taxon>
        <taxon>Insecta</taxon>
        <taxon>Pterygota</taxon>
        <taxon>Neoptera</taxon>
        <taxon>Paraneoptera</taxon>
        <taxon>Thysanoptera</taxon>
        <taxon>Terebrantia</taxon>
        <taxon>Thripoidea</taxon>
        <taxon>Thripidae</taxon>
        <taxon>Megalurothrips</taxon>
    </lineage>
</organism>
<feature type="chain" id="PRO_5043989629" evidence="3">
    <location>
        <begin position="17"/>
        <end position="151"/>
    </location>
</feature>
<evidence type="ECO:0000256" key="3">
    <source>
        <dbReference type="SAM" id="SignalP"/>
    </source>
</evidence>
<keyword evidence="1 2" id="KW-0193">Cuticle</keyword>
<dbReference type="InterPro" id="IPR050468">
    <property type="entry name" value="Cuticle_Struct_Prot"/>
</dbReference>
<keyword evidence="3" id="KW-0732">Signal</keyword>
<keyword evidence="5" id="KW-1185">Reference proteome</keyword>
<evidence type="ECO:0000313" key="4">
    <source>
        <dbReference type="EMBL" id="KAJ1529131.1"/>
    </source>
</evidence>
<gene>
    <name evidence="4" type="ORF">ONE63_005942</name>
</gene>
<dbReference type="PROSITE" id="PS51155">
    <property type="entry name" value="CHIT_BIND_RR_2"/>
    <property type="match status" value="1"/>
</dbReference>